<comment type="caution">
    <text evidence="1">The sequence shown here is derived from an EMBL/GenBank/DDBJ whole genome shotgun (WGS) entry which is preliminary data.</text>
</comment>
<sequence>FWDHVPNMENFGQCSFCRVPESLEHIMLECNAPGQNQIWQLAEKLWRFRFNSWPRLNWGLLLGCALPKFKSPKGHSVPAQNRFFKMIVSTSMHFIWRLRNDRVLGTAKLAAESEIHNLWVSKINSTLKRDKLLTNRTRFGDLAIKKQLVLNTWSGTLLDEDSLPDDWIKSNGVLVGMRPTTRKNGVG</sequence>
<protein>
    <recommendedName>
        <fullName evidence="3">Reverse transcriptase zinc-binding domain-containing protein</fullName>
    </recommendedName>
</protein>
<dbReference type="AlphaFoldDB" id="A0AAD7CQZ3"/>
<gene>
    <name evidence="1" type="ORF">B0H17DRAFT_956843</name>
</gene>
<reference evidence="1" key="1">
    <citation type="submission" date="2023-03" db="EMBL/GenBank/DDBJ databases">
        <title>Massive genome expansion in bonnet fungi (Mycena s.s.) driven by repeated elements and novel gene families across ecological guilds.</title>
        <authorList>
            <consortium name="Lawrence Berkeley National Laboratory"/>
            <person name="Harder C.B."/>
            <person name="Miyauchi S."/>
            <person name="Viragh M."/>
            <person name="Kuo A."/>
            <person name="Thoen E."/>
            <person name="Andreopoulos B."/>
            <person name="Lu D."/>
            <person name="Skrede I."/>
            <person name="Drula E."/>
            <person name="Henrissat B."/>
            <person name="Morin E."/>
            <person name="Kohler A."/>
            <person name="Barry K."/>
            <person name="LaButti K."/>
            <person name="Morin E."/>
            <person name="Salamov A."/>
            <person name="Lipzen A."/>
            <person name="Mereny Z."/>
            <person name="Hegedus B."/>
            <person name="Baldrian P."/>
            <person name="Stursova M."/>
            <person name="Weitz H."/>
            <person name="Taylor A."/>
            <person name="Grigoriev I.V."/>
            <person name="Nagy L.G."/>
            <person name="Martin F."/>
            <person name="Kauserud H."/>
        </authorList>
    </citation>
    <scope>NUCLEOTIDE SEQUENCE</scope>
    <source>
        <strain evidence="1">CBHHK067</strain>
    </source>
</reference>
<evidence type="ECO:0008006" key="3">
    <source>
        <dbReference type="Google" id="ProtNLM"/>
    </source>
</evidence>
<feature type="non-terminal residue" evidence="1">
    <location>
        <position position="1"/>
    </location>
</feature>
<dbReference type="EMBL" id="JARKIE010000319">
    <property type="protein sequence ID" value="KAJ7654762.1"/>
    <property type="molecule type" value="Genomic_DNA"/>
</dbReference>
<dbReference type="Proteomes" id="UP001221757">
    <property type="component" value="Unassembled WGS sequence"/>
</dbReference>
<evidence type="ECO:0000313" key="2">
    <source>
        <dbReference type="Proteomes" id="UP001221757"/>
    </source>
</evidence>
<name>A0AAD7CQZ3_MYCRO</name>
<evidence type="ECO:0000313" key="1">
    <source>
        <dbReference type="EMBL" id="KAJ7654762.1"/>
    </source>
</evidence>
<accession>A0AAD7CQZ3</accession>
<organism evidence="1 2">
    <name type="scientific">Mycena rosella</name>
    <name type="common">Pink bonnet</name>
    <name type="synonym">Agaricus rosellus</name>
    <dbReference type="NCBI Taxonomy" id="1033263"/>
    <lineage>
        <taxon>Eukaryota</taxon>
        <taxon>Fungi</taxon>
        <taxon>Dikarya</taxon>
        <taxon>Basidiomycota</taxon>
        <taxon>Agaricomycotina</taxon>
        <taxon>Agaricomycetes</taxon>
        <taxon>Agaricomycetidae</taxon>
        <taxon>Agaricales</taxon>
        <taxon>Marasmiineae</taxon>
        <taxon>Mycenaceae</taxon>
        <taxon>Mycena</taxon>
    </lineage>
</organism>
<proteinExistence type="predicted"/>
<keyword evidence="2" id="KW-1185">Reference proteome</keyword>